<keyword evidence="1" id="KW-0472">Membrane</keyword>
<reference evidence="2" key="1">
    <citation type="submission" date="2020-11" db="EMBL/GenBank/DDBJ databases">
        <authorList>
            <person name="Tran Van P."/>
        </authorList>
    </citation>
    <scope>NUCLEOTIDE SEQUENCE</scope>
</reference>
<dbReference type="Pfam" id="PF24787">
    <property type="entry name" value="TEX47"/>
    <property type="match status" value="1"/>
</dbReference>
<dbReference type="InterPro" id="IPR055308">
    <property type="entry name" value="TEX47-like"/>
</dbReference>
<evidence type="ECO:0000256" key="1">
    <source>
        <dbReference type="SAM" id="Phobius"/>
    </source>
</evidence>
<keyword evidence="1" id="KW-1133">Transmembrane helix</keyword>
<feature type="transmembrane region" description="Helical" evidence="1">
    <location>
        <begin position="33"/>
        <end position="57"/>
    </location>
</feature>
<proteinExistence type="predicted"/>
<evidence type="ECO:0000313" key="2">
    <source>
        <dbReference type="EMBL" id="CAD7409910.1"/>
    </source>
</evidence>
<sequence length="263" mass="29159">MKGCISVFPQKQPSSSTIRPSLRHHMCPSQSRFHVSVLVPVIVLIIVSIFVTVLLSLSLSKVSFHLPSLALCLFSLCPSPRLSLSALMYSALALSEASVASLSRNLQWADSLRIPPTSLPCTSCWLGLLISSVRAHLNTTCSGVPTSPHSHRPDSTNPIFLKDSGQLKIQRNIFIQDGGDIVWSKTPSFSREFPERTYLHRLTYIGEHHLPLSGRENIISCFEKDIKLINEEYCDEKLTGMLLCYSSQFVHDQLAAVVPGNMN</sequence>
<organism evidence="2">
    <name type="scientific">Timema poppense</name>
    <name type="common">Walking stick</name>
    <dbReference type="NCBI Taxonomy" id="170557"/>
    <lineage>
        <taxon>Eukaryota</taxon>
        <taxon>Metazoa</taxon>
        <taxon>Ecdysozoa</taxon>
        <taxon>Arthropoda</taxon>
        <taxon>Hexapoda</taxon>
        <taxon>Insecta</taxon>
        <taxon>Pterygota</taxon>
        <taxon>Neoptera</taxon>
        <taxon>Polyneoptera</taxon>
        <taxon>Phasmatodea</taxon>
        <taxon>Timematodea</taxon>
        <taxon>Timematoidea</taxon>
        <taxon>Timematidae</taxon>
        <taxon>Timema</taxon>
    </lineage>
</organism>
<keyword evidence="1" id="KW-0812">Transmembrane</keyword>
<dbReference type="AlphaFoldDB" id="A0A7R9D8H9"/>
<name>A0A7R9D8H9_TIMPO</name>
<accession>A0A7R9D8H9</accession>
<gene>
    <name evidence="2" type="ORF">TPSB3V08_LOCUS7093</name>
</gene>
<dbReference type="EMBL" id="OD004414">
    <property type="protein sequence ID" value="CAD7409910.1"/>
    <property type="molecule type" value="Genomic_DNA"/>
</dbReference>
<protein>
    <submittedName>
        <fullName evidence="2">Uncharacterized protein</fullName>
    </submittedName>
</protein>